<dbReference type="Gene3D" id="1.20.1540.10">
    <property type="entry name" value="Rhomboid-like"/>
    <property type="match status" value="1"/>
</dbReference>
<keyword evidence="2 5" id="KW-0812">Transmembrane</keyword>
<gene>
    <name evidence="7" type="ORF">GCM10022197_40360</name>
</gene>
<sequence length="200" mass="21301">MRSQPVRPLHAVVVMAVLLAGLWVLEGLDQLSGNALDSYGIHAREVDGLPEIFTAPLLHAGWEHLAGNSVPFFAFGLLVLLGGVARWAVSTLVSVVSSGLTAWLLTPAGTIVLGASGLIFGWLTYLLVRGLWSRRPGQVVLALVILFLYGGLLWGVLPGAAGISWQAHLGGAVGGVVAAWLLHRDDATRRRAEQLPAFYR</sequence>
<keyword evidence="7" id="KW-0645">Protease</keyword>
<keyword evidence="4 5" id="KW-0472">Membrane</keyword>
<comment type="subcellular location">
    <subcellularLocation>
        <location evidence="1">Membrane</location>
        <topology evidence="1">Multi-pass membrane protein</topology>
    </subcellularLocation>
</comment>
<dbReference type="GO" id="GO:0006508">
    <property type="term" value="P:proteolysis"/>
    <property type="evidence" value="ECO:0007669"/>
    <property type="project" value="UniProtKB-KW"/>
</dbReference>
<evidence type="ECO:0000259" key="6">
    <source>
        <dbReference type="Pfam" id="PF01694"/>
    </source>
</evidence>
<evidence type="ECO:0000256" key="5">
    <source>
        <dbReference type="SAM" id="Phobius"/>
    </source>
</evidence>
<evidence type="ECO:0000256" key="2">
    <source>
        <dbReference type="ARBA" id="ARBA00022692"/>
    </source>
</evidence>
<protein>
    <submittedName>
        <fullName evidence="7">Rhomboid family intramembrane serine protease</fullName>
    </submittedName>
</protein>
<keyword evidence="8" id="KW-1185">Reference proteome</keyword>
<feature type="transmembrane region" description="Helical" evidence="5">
    <location>
        <begin position="70"/>
        <end position="89"/>
    </location>
</feature>
<feature type="transmembrane region" description="Helical" evidence="5">
    <location>
        <begin position="163"/>
        <end position="182"/>
    </location>
</feature>
<dbReference type="Pfam" id="PF01694">
    <property type="entry name" value="Rhomboid"/>
    <property type="match status" value="1"/>
</dbReference>
<feature type="transmembrane region" description="Helical" evidence="5">
    <location>
        <begin position="101"/>
        <end position="127"/>
    </location>
</feature>
<dbReference type="PANTHER" id="PTHR43066">
    <property type="entry name" value="RHOMBOID-RELATED PROTEIN"/>
    <property type="match status" value="1"/>
</dbReference>
<accession>A0ABP6Y9C0</accession>
<keyword evidence="7" id="KW-0378">Hydrolase</keyword>
<dbReference type="InterPro" id="IPR022764">
    <property type="entry name" value="Peptidase_S54_rhomboid_dom"/>
</dbReference>
<name>A0ABP6Y9C0_9ACTN</name>
<keyword evidence="3 5" id="KW-1133">Transmembrane helix</keyword>
<evidence type="ECO:0000256" key="4">
    <source>
        <dbReference type="ARBA" id="ARBA00023136"/>
    </source>
</evidence>
<evidence type="ECO:0000256" key="1">
    <source>
        <dbReference type="ARBA" id="ARBA00004141"/>
    </source>
</evidence>
<evidence type="ECO:0000256" key="3">
    <source>
        <dbReference type="ARBA" id="ARBA00022989"/>
    </source>
</evidence>
<evidence type="ECO:0000313" key="8">
    <source>
        <dbReference type="Proteomes" id="UP001500767"/>
    </source>
</evidence>
<dbReference type="SUPFAM" id="SSF144091">
    <property type="entry name" value="Rhomboid-like"/>
    <property type="match status" value="1"/>
</dbReference>
<dbReference type="InterPro" id="IPR035952">
    <property type="entry name" value="Rhomboid-like_sf"/>
</dbReference>
<feature type="transmembrane region" description="Helical" evidence="5">
    <location>
        <begin position="139"/>
        <end position="157"/>
    </location>
</feature>
<comment type="caution">
    <text evidence="7">The sequence shown here is derived from an EMBL/GenBank/DDBJ whole genome shotgun (WGS) entry which is preliminary data.</text>
</comment>
<dbReference type="GO" id="GO:0008233">
    <property type="term" value="F:peptidase activity"/>
    <property type="evidence" value="ECO:0007669"/>
    <property type="project" value="UniProtKB-KW"/>
</dbReference>
<dbReference type="Proteomes" id="UP001500767">
    <property type="component" value="Unassembled WGS sequence"/>
</dbReference>
<evidence type="ECO:0000313" key="7">
    <source>
        <dbReference type="EMBL" id="GAA3578853.1"/>
    </source>
</evidence>
<reference evidence="8" key="1">
    <citation type="journal article" date="2019" name="Int. J. Syst. Evol. Microbiol.">
        <title>The Global Catalogue of Microorganisms (GCM) 10K type strain sequencing project: providing services to taxonomists for standard genome sequencing and annotation.</title>
        <authorList>
            <consortium name="The Broad Institute Genomics Platform"/>
            <consortium name="The Broad Institute Genome Sequencing Center for Infectious Disease"/>
            <person name="Wu L."/>
            <person name="Ma J."/>
        </authorList>
    </citation>
    <scope>NUCLEOTIDE SEQUENCE [LARGE SCALE GENOMIC DNA]</scope>
    <source>
        <strain evidence="8">JCM 16540</strain>
    </source>
</reference>
<organism evidence="7 8">
    <name type="scientific">Microlunatus spumicola</name>
    <dbReference type="NCBI Taxonomy" id="81499"/>
    <lineage>
        <taxon>Bacteria</taxon>
        <taxon>Bacillati</taxon>
        <taxon>Actinomycetota</taxon>
        <taxon>Actinomycetes</taxon>
        <taxon>Propionibacteriales</taxon>
        <taxon>Propionibacteriaceae</taxon>
        <taxon>Microlunatus</taxon>
    </lineage>
</organism>
<proteinExistence type="predicted"/>
<dbReference type="EMBL" id="BAAAYR010000007">
    <property type="protein sequence ID" value="GAA3578853.1"/>
    <property type="molecule type" value="Genomic_DNA"/>
</dbReference>
<feature type="domain" description="Peptidase S54 rhomboid" evidence="6">
    <location>
        <begin position="51"/>
        <end position="184"/>
    </location>
</feature>